<evidence type="ECO:0000256" key="8">
    <source>
        <dbReference type="ARBA" id="ARBA00022840"/>
    </source>
</evidence>
<dbReference type="CDD" id="cd14014">
    <property type="entry name" value="STKc_PknB_like"/>
    <property type="match status" value="1"/>
</dbReference>
<keyword evidence="7" id="KW-0418">Kinase</keyword>
<dbReference type="OrthoDB" id="4336591at2"/>
<evidence type="ECO:0000256" key="2">
    <source>
        <dbReference type="ARBA" id="ARBA00022527"/>
    </source>
</evidence>
<evidence type="ECO:0000256" key="7">
    <source>
        <dbReference type="ARBA" id="ARBA00022777"/>
    </source>
</evidence>
<dbReference type="EC" id="2.7.11.1" evidence="1"/>
<evidence type="ECO:0000256" key="12">
    <source>
        <dbReference type="PROSITE-ProRule" id="PRU10141"/>
    </source>
</evidence>
<dbReference type="Proteomes" id="UP000294513">
    <property type="component" value="Unassembled WGS sequence"/>
</dbReference>
<evidence type="ECO:0000313" key="15">
    <source>
        <dbReference type="EMBL" id="TDD85395.1"/>
    </source>
</evidence>
<comment type="catalytic activity">
    <reaction evidence="9">
        <text>L-threonyl-[protein] + ATP = O-phospho-L-threonyl-[protein] + ADP + H(+)</text>
        <dbReference type="Rhea" id="RHEA:46608"/>
        <dbReference type="Rhea" id="RHEA-COMP:11060"/>
        <dbReference type="Rhea" id="RHEA-COMP:11605"/>
        <dbReference type="ChEBI" id="CHEBI:15378"/>
        <dbReference type="ChEBI" id="CHEBI:30013"/>
        <dbReference type="ChEBI" id="CHEBI:30616"/>
        <dbReference type="ChEBI" id="CHEBI:61977"/>
        <dbReference type="ChEBI" id="CHEBI:456216"/>
        <dbReference type="EC" id="2.7.11.1"/>
    </reaction>
</comment>
<dbReference type="FunFam" id="3.30.200.20:FF:000035">
    <property type="entry name" value="Serine/threonine protein kinase Stk1"/>
    <property type="match status" value="1"/>
</dbReference>
<proteinExistence type="predicted"/>
<evidence type="ECO:0000256" key="1">
    <source>
        <dbReference type="ARBA" id="ARBA00012513"/>
    </source>
</evidence>
<evidence type="ECO:0000256" key="10">
    <source>
        <dbReference type="ARBA" id="ARBA00048679"/>
    </source>
</evidence>
<dbReference type="Pfam" id="PF00400">
    <property type="entry name" value="WD40"/>
    <property type="match status" value="5"/>
</dbReference>
<feature type="region of interest" description="Disordered" evidence="13">
    <location>
        <begin position="302"/>
        <end position="406"/>
    </location>
</feature>
<dbReference type="EMBL" id="SMKU01000090">
    <property type="protein sequence ID" value="TDD85395.1"/>
    <property type="molecule type" value="Genomic_DNA"/>
</dbReference>
<dbReference type="SUPFAM" id="SSF56112">
    <property type="entry name" value="Protein kinase-like (PK-like)"/>
    <property type="match status" value="1"/>
</dbReference>
<dbReference type="SMART" id="SM00220">
    <property type="entry name" value="S_TKc"/>
    <property type="match status" value="1"/>
</dbReference>
<dbReference type="InterPro" id="IPR017441">
    <property type="entry name" value="Protein_kinase_ATP_BS"/>
</dbReference>
<feature type="binding site" evidence="12">
    <location>
        <position position="56"/>
    </location>
    <ligand>
        <name>ATP</name>
        <dbReference type="ChEBI" id="CHEBI:30616"/>
    </ligand>
</feature>
<dbReference type="PROSITE" id="PS50082">
    <property type="entry name" value="WD_REPEATS_2"/>
    <property type="match status" value="3"/>
</dbReference>
<dbReference type="InterPro" id="IPR008271">
    <property type="entry name" value="Ser/Thr_kinase_AS"/>
</dbReference>
<sequence>MVRSGGRGRSAGTGSLMRAGLKLAGRYRLEAPLGRGGMGEVWRGIDLRLRRPVAVKLLPLTASANATAVARFRREAEVAATLNHPGITTVFDIDEHEEAGQRLLFLVMELMVGRDLAAELTAHPDGLPLDRVTDWAAQILDALAVAHGQGVVHRDIKPANLFLLDRGGLAQNAPPKNGRVQNGRASNAPAQNGRVKICDFGIARLADATQLTATGGAAGTPLFMAPEQIEGGAVDQRTDLYAFGCVLYEMLTGSTWIDTGSGVGAILYQHLNRVPASPRTLRPEIDADLDALVMDLLAKRPEDRPEDAPAAAQRLHAPPAEAEGGPSRAPVPLALGQTAADASEGTTSPSATPARAAAPIPLPPPAPPPNPLGSPNPPGAPPLGAPPLGSPAPGSPGSASPTGTRIGRRGLLVGGAAVAAATAMGVPAALLLSDRGSGSGRVNAKGGRATGPSASPTPRQVKTEVLATLDCPEYVFVVAFTPDGKTLGTCHGRTVRLWNTATRKTRAVFSGREPGGVGTMAFRPRTTTLAIADGGTLRLWDTVTRKTAASFRTGFRIGDLWSVAVSPDGKLVATAGKYLKDGSKGPKQPRIWNVATGETVAVLNGHSGRVADVAFSPDGRILATSSDVIRLWEVGSAKAIDTFKGSGALAFSPDGRTLATGGPDNTLIIRNLASKRAVSLAGHTDVIADAEFSPDGTLVATGSQDKTVRLWDVATGENVATLTGHSGSIWSVAFSPDGRTLATACGFVKSVWLWGIT</sequence>
<dbReference type="PROSITE" id="PS00107">
    <property type="entry name" value="PROTEIN_KINASE_ATP"/>
    <property type="match status" value="1"/>
</dbReference>
<keyword evidence="2" id="KW-0723">Serine/threonine-protein kinase</keyword>
<dbReference type="AlphaFoldDB" id="A0A4R5BI23"/>
<keyword evidence="8 12" id="KW-0067">ATP-binding</keyword>
<dbReference type="InterPro" id="IPR036322">
    <property type="entry name" value="WD40_repeat_dom_sf"/>
</dbReference>
<dbReference type="InterPro" id="IPR000719">
    <property type="entry name" value="Prot_kinase_dom"/>
</dbReference>
<dbReference type="PANTHER" id="PTHR19879">
    <property type="entry name" value="TRANSCRIPTION INITIATION FACTOR TFIID"/>
    <property type="match status" value="1"/>
</dbReference>
<dbReference type="InterPro" id="IPR011009">
    <property type="entry name" value="Kinase-like_dom_sf"/>
</dbReference>
<dbReference type="Gene3D" id="2.130.10.10">
    <property type="entry name" value="YVTN repeat-like/Quinoprotein amine dehydrogenase"/>
    <property type="match status" value="3"/>
</dbReference>
<evidence type="ECO:0000256" key="11">
    <source>
        <dbReference type="PROSITE-ProRule" id="PRU00221"/>
    </source>
</evidence>
<keyword evidence="16" id="KW-1185">Reference proteome</keyword>
<evidence type="ECO:0000256" key="13">
    <source>
        <dbReference type="SAM" id="MobiDB-lite"/>
    </source>
</evidence>
<feature type="compositionally biased region" description="Low complexity" evidence="13">
    <location>
        <begin position="395"/>
        <end position="406"/>
    </location>
</feature>
<accession>A0A4R5BI23</accession>
<dbReference type="PROSITE" id="PS50011">
    <property type="entry name" value="PROTEIN_KINASE_DOM"/>
    <property type="match status" value="1"/>
</dbReference>
<reference evidence="15 16" key="1">
    <citation type="submission" date="2019-03" db="EMBL/GenBank/DDBJ databases">
        <title>Draft genome sequences of novel Actinobacteria.</title>
        <authorList>
            <person name="Sahin N."/>
            <person name="Ay H."/>
            <person name="Saygin H."/>
        </authorList>
    </citation>
    <scope>NUCLEOTIDE SEQUENCE [LARGE SCALE GENOMIC DNA]</scope>
    <source>
        <strain evidence="15 16">H3C3</strain>
    </source>
</reference>
<dbReference type="PROSITE" id="PS50294">
    <property type="entry name" value="WD_REPEATS_REGION"/>
    <property type="match status" value="2"/>
</dbReference>
<dbReference type="GO" id="GO:0005524">
    <property type="term" value="F:ATP binding"/>
    <property type="evidence" value="ECO:0007669"/>
    <property type="project" value="UniProtKB-UniRule"/>
</dbReference>
<keyword evidence="6 12" id="KW-0547">Nucleotide-binding</keyword>
<evidence type="ECO:0000256" key="5">
    <source>
        <dbReference type="ARBA" id="ARBA00022737"/>
    </source>
</evidence>
<evidence type="ECO:0000313" key="16">
    <source>
        <dbReference type="Proteomes" id="UP000294513"/>
    </source>
</evidence>
<name>A0A4R5BI23_9ACTN</name>
<feature type="compositionally biased region" description="Pro residues" evidence="13">
    <location>
        <begin position="360"/>
        <end position="394"/>
    </location>
</feature>
<gene>
    <name evidence="15" type="ORF">E1298_18685</name>
</gene>
<comment type="caution">
    <text evidence="15">The sequence shown here is derived from an EMBL/GenBank/DDBJ whole genome shotgun (WGS) entry which is preliminary data.</text>
</comment>
<dbReference type="CDD" id="cd00200">
    <property type="entry name" value="WD40"/>
    <property type="match status" value="1"/>
</dbReference>
<dbReference type="PANTHER" id="PTHR19879:SF9">
    <property type="entry name" value="TRANSCRIPTION INITIATION FACTOR TFIID SUBUNIT 5"/>
    <property type="match status" value="1"/>
</dbReference>
<dbReference type="InterPro" id="IPR001680">
    <property type="entry name" value="WD40_rpt"/>
</dbReference>
<dbReference type="SUPFAM" id="SSF50978">
    <property type="entry name" value="WD40 repeat-like"/>
    <property type="match status" value="1"/>
</dbReference>
<feature type="repeat" description="WD" evidence="11">
    <location>
        <begin position="603"/>
        <end position="642"/>
    </location>
</feature>
<dbReference type="SMART" id="SM00320">
    <property type="entry name" value="WD40"/>
    <property type="match status" value="7"/>
</dbReference>
<evidence type="ECO:0000256" key="6">
    <source>
        <dbReference type="ARBA" id="ARBA00022741"/>
    </source>
</evidence>
<keyword evidence="4" id="KW-0808">Transferase</keyword>
<dbReference type="Gene3D" id="1.10.510.10">
    <property type="entry name" value="Transferase(Phosphotransferase) domain 1"/>
    <property type="match status" value="1"/>
</dbReference>
<protein>
    <recommendedName>
        <fullName evidence="1">non-specific serine/threonine protein kinase</fullName>
        <ecNumber evidence="1">2.7.11.1</ecNumber>
    </recommendedName>
</protein>
<feature type="region of interest" description="Disordered" evidence="13">
    <location>
        <begin position="437"/>
        <end position="460"/>
    </location>
</feature>
<dbReference type="Pfam" id="PF00069">
    <property type="entry name" value="Pkinase"/>
    <property type="match status" value="1"/>
</dbReference>
<evidence type="ECO:0000259" key="14">
    <source>
        <dbReference type="PROSITE" id="PS50011"/>
    </source>
</evidence>
<feature type="compositionally biased region" description="Low complexity" evidence="13">
    <location>
        <begin position="345"/>
        <end position="359"/>
    </location>
</feature>
<feature type="domain" description="Protein kinase" evidence="14">
    <location>
        <begin position="27"/>
        <end position="319"/>
    </location>
</feature>
<feature type="repeat" description="WD" evidence="11">
    <location>
        <begin position="680"/>
        <end position="721"/>
    </location>
</feature>
<dbReference type="PROSITE" id="PS00108">
    <property type="entry name" value="PROTEIN_KINASE_ST"/>
    <property type="match status" value="1"/>
</dbReference>
<dbReference type="PROSITE" id="PS00678">
    <property type="entry name" value="WD_REPEATS_1"/>
    <property type="match status" value="1"/>
</dbReference>
<organism evidence="15 16">
    <name type="scientific">Actinomadura rubrisoli</name>
    <dbReference type="NCBI Taxonomy" id="2530368"/>
    <lineage>
        <taxon>Bacteria</taxon>
        <taxon>Bacillati</taxon>
        <taxon>Actinomycetota</taxon>
        <taxon>Actinomycetes</taxon>
        <taxon>Streptosporangiales</taxon>
        <taxon>Thermomonosporaceae</taxon>
        <taxon>Actinomadura</taxon>
    </lineage>
</organism>
<evidence type="ECO:0000256" key="4">
    <source>
        <dbReference type="ARBA" id="ARBA00022679"/>
    </source>
</evidence>
<keyword evidence="3 11" id="KW-0853">WD repeat</keyword>
<dbReference type="InterPro" id="IPR019775">
    <property type="entry name" value="WD40_repeat_CS"/>
</dbReference>
<feature type="repeat" description="WD" evidence="11">
    <location>
        <begin position="722"/>
        <end position="757"/>
    </location>
</feature>
<dbReference type="InterPro" id="IPR015943">
    <property type="entry name" value="WD40/YVTN_repeat-like_dom_sf"/>
</dbReference>
<keyword evidence="5" id="KW-0677">Repeat</keyword>
<evidence type="ECO:0000256" key="9">
    <source>
        <dbReference type="ARBA" id="ARBA00047899"/>
    </source>
</evidence>
<evidence type="ECO:0000256" key="3">
    <source>
        <dbReference type="ARBA" id="ARBA00022574"/>
    </source>
</evidence>
<dbReference type="Gene3D" id="3.30.200.20">
    <property type="entry name" value="Phosphorylase Kinase, domain 1"/>
    <property type="match status" value="1"/>
</dbReference>
<comment type="catalytic activity">
    <reaction evidence="10">
        <text>L-seryl-[protein] + ATP = O-phospho-L-seryl-[protein] + ADP + H(+)</text>
        <dbReference type="Rhea" id="RHEA:17989"/>
        <dbReference type="Rhea" id="RHEA-COMP:9863"/>
        <dbReference type="Rhea" id="RHEA-COMP:11604"/>
        <dbReference type="ChEBI" id="CHEBI:15378"/>
        <dbReference type="ChEBI" id="CHEBI:29999"/>
        <dbReference type="ChEBI" id="CHEBI:30616"/>
        <dbReference type="ChEBI" id="CHEBI:83421"/>
        <dbReference type="ChEBI" id="CHEBI:456216"/>
        <dbReference type="EC" id="2.7.11.1"/>
    </reaction>
</comment>
<dbReference type="GO" id="GO:0004674">
    <property type="term" value="F:protein serine/threonine kinase activity"/>
    <property type="evidence" value="ECO:0007669"/>
    <property type="project" value="UniProtKB-KW"/>
</dbReference>